<comment type="similarity">
    <text evidence="1">Belongs to the 'phage' integrase family.</text>
</comment>
<dbReference type="InterPro" id="IPR050808">
    <property type="entry name" value="Phage_Integrase"/>
</dbReference>
<dbReference type="PROSITE" id="PS51898">
    <property type="entry name" value="TYR_RECOMBINASE"/>
    <property type="match status" value="1"/>
</dbReference>
<proteinExistence type="inferred from homology"/>
<dbReference type="Gene3D" id="1.10.443.10">
    <property type="entry name" value="Intergrase catalytic core"/>
    <property type="match status" value="1"/>
</dbReference>
<sequence>MANITDKQMNVKSADKDIWLNQVAIWGHGSLIARITKSGERLFYFRYQNEQGERVTYPIGTYSRSGSDGTMTLAEATQKATYLAGLHKSGIRNIKEHLEAEELARTKTRDAEIARLDREKAEADAEAARLASRLTVSQLFERWTQLEISQRKDGGSEVRRMFEKDVLPSLGHLYVADVQKSHITEITDQLMARGVNRMSKVIFSLLRQMFNFAIERDYLQINPTATINKSKVFGKDNERDRILNEDEIVMLSKLLPAANLLESTQIALWVCLSTCCRIGEILSAEWRYIDFEKRTWVIPAEHSKNGKPHTVYLSDFTIRQFKRLHQIKEHDTWCYPNRSKTGAVTTKTVTKQVGDRQRENDAQVIHGRTKSFDALKLIGGYWTPHDLRRTGASMMVRLGVTPDVADRCLNHTEQSKLKRIYIVYDYADEMREAWDLLGNKLDILISK</sequence>
<evidence type="ECO:0000256" key="4">
    <source>
        <dbReference type="ARBA" id="ARBA00023172"/>
    </source>
</evidence>
<evidence type="ECO:0000256" key="2">
    <source>
        <dbReference type="ARBA" id="ARBA00022908"/>
    </source>
</evidence>
<protein>
    <submittedName>
        <fullName evidence="6">Integrase</fullName>
    </submittedName>
</protein>
<evidence type="ECO:0000313" key="6">
    <source>
        <dbReference type="EMBL" id="OUY08527.1"/>
    </source>
</evidence>
<keyword evidence="3" id="KW-0238">DNA-binding</keyword>
<dbReference type="PANTHER" id="PTHR30629:SF2">
    <property type="entry name" value="PROPHAGE INTEGRASE INTS-RELATED"/>
    <property type="match status" value="1"/>
</dbReference>
<name>A0A1Z9Z280_9GAMM</name>
<keyword evidence="2" id="KW-0229">DNA integration</keyword>
<dbReference type="Proteomes" id="UP000196536">
    <property type="component" value="Unassembled WGS sequence"/>
</dbReference>
<evidence type="ECO:0000256" key="3">
    <source>
        <dbReference type="ARBA" id="ARBA00023125"/>
    </source>
</evidence>
<dbReference type="InterPro" id="IPR038488">
    <property type="entry name" value="Integrase_DNA-bd_sf"/>
</dbReference>
<keyword evidence="4" id="KW-0233">DNA recombination</keyword>
<dbReference type="EMBL" id="NEXX01000001">
    <property type="protein sequence ID" value="OUY08527.1"/>
    <property type="molecule type" value="Genomic_DNA"/>
</dbReference>
<dbReference type="CDD" id="cd00801">
    <property type="entry name" value="INT_P4_C"/>
    <property type="match status" value="1"/>
</dbReference>
<dbReference type="GO" id="GO:0006310">
    <property type="term" value="P:DNA recombination"/>
    <property type="evidence" value="ECO:0007669"/>
    <property type="project" value="UniProtKB-KW"/>
</dbReference>
<dbReference type="Pfam" id="PF00589">
    <property type="entry name" value="Phage_integrase"/>
    <property type="match status" value="1"/>
</dbReference>
<dbReference type="SUPFAM" id="SSF56349">
    <property type="entry name" value="DNA breaking-rejoining enzymes"/>
    <property type="match status" value="1"/>
</dbReference>
<dbReference type="InterPro" id="IPR010998">
    <property type="entry name" value="Integrase_recombinase_N"/>
</dbReference>
<comment type="caution">
    <text evidence="6">The sequence shown here is derived from an EMBL/GenBank/DDBJ whole genome shotgun (WGS) entry which is preliminary data.</text>
</comment>
<evidence type="ECO:0000256" key="1">
    <source>
        <dbReference type="ARBA" id="ARBA00008857"/>
    </source>
</evidence>
<dbReference type="InterPro" id="IPR013762">
    <property type="entry name" value="Integrase-like_cat_sf"/>
</dbReference>
<dbReference type="InterPro" id="IPR002104">
    <property type="entry name" value="Integrase_catalytic"/>
</dbReference>
<dbReference type="InterPro" id="IPR025166">
    <property type="entry name" value="Integrase_DNA_bind_dom"/>
</dbReference>
<keyword evidence="7" id="KW-1185">Reference proteome</keyword>
<dbReference type="Gene3D" id="1.10.150.130">
    <property type="match status" value="1"/>
</dbReference>
<accession>A0A1Z9Z280</accession>
<evidence type="ECO:0000313" key="7">
    <source>
        <dbReference type="Proteomes" id="UP000196536"/>
    </source>
</evidence>
<dbReference type="Gene3D" id="3.30.160.390">
    <property type="entry name" value="Integrase, DNA-binding domain"/>
    <property type="match status" value="1"/>
</dbReference>
<dbReference type="AlphaFoldDB" id="A0A1Z9Z280"/>
<dbReference type="InterPro" id="IPR011010">
    <property type="entry name" value="DNA_brk_join_enz"/>
</dbReference>
<reference evidence="6 7" key="1">
    <citation type="submission" date="2017-05" db="EMBL/GenBank/DDBJ databases">
        <title>Acinetobacter populi ANC 5415 (= PBJ7), whole genome shotgun sequencing project.</title>
        <authorList>
            <person name="Nemec A."/>
            <person name="Radolfova-Krizova L."/>
        </authorList>
    </citation>
    <scope>NUCLEOTIDE SEQUENCE [LARGE SCALE GENOMIC DNA]</scope>
    <source>
        <strain evidence="6 7">PBJ7</strain>
    </source>
</reference>
<dbReference type="Pfam" id="PF13356">
    <property type="entry name" value="Arm-DNA-bind_3"/>
    <property type="match status" value="1"/>
</dbReference>
<dbReference type="GO" id="GO:0015074">
    <property type="term" value="P:DNA integration"/>
    <property type="evidence" value="ECO:0007669"/>
    <property type="project" value="UniProtKB-KW"/>
</dbReference>
<dbReference type="InterPro" id="IPR053876">
    <property type="entry name" value="Phage_int_M"/>
</dbReference>
<dbReference type="PANTHER" id="PTHR30629">
    <property type="entry name" value="PROPHAGE INTEGRASE"/>
    <property type="match status" value="1"/>
</dbReference>
<organism evidence="6 7">
    <name type="scientific">Acinetobacter populi</name>
    <dbReference type="NCBI Taxonomy" id="1582270"/>
    <lineage>
        <taxon>Bacteria</taxon>
        <taxon>Pseudomonadati</taxon>
        <taxon>Pseudomonadota</taxon>
        <taxon>Gammaproteobacteria</taxon>
        <taxon>Moraxellales</taxon>
        <taxon>Moraxellaceae</taxon>
        <taxon>Acinetobacter</taxon>
    </lineage>
</organism>
<dbReference type="RefSeq" id="WP_087619194.1">
    <property type="nucleotide sequence ID" value="NZ_NEXX01000001.1"/>
</dbReference>
<dbReference type="GO" id="GO:0003677">
    <property type="term" value="F:DNA binding"/>
    <property type="evidence" value="ECO:0007669"/>
    <property type="project" value="UniProtKB-KW"/>
</dbReference>
<dbReference type="OrthoDB" id="9795573at2"/>
<evidence type="ECO:0000259" key="5">
    <source>
        <dbReference type="PROSITE" id="PS51898"/>
    </source>
</evidence>
<gene>
    <name evidence="6" type="ORF">CAP51_02615</name>
</gene>
<dbReference type="Pfam" id="PF22022">
    <property type="entry name" value="Phage_int_M"/>
    <property type="match status" value="1"/>
</dbReference>
<feature type="domain" description="Tyr recombinase" evidence="5">
    <location>
        <begin position="238"/>
        <end position="435"/>
    </location>
</feature>